<feature type="compositionally biased region" description="Low complexity" evidence="5">
    <location>
        <begin position="2763"/>
        <end position="2780"/>
    </location>
</feature>
<name>A0A2P5CIP5_TREOI</name>
<feature type="region of interest" description="Disordered" evidence="5">
    <location>
        <begin position="2763"/>
        <end position="2818"/>
    </location>
</feature>
<dbReference type="GO" id="GO:0005694">
    <property type="term" value="C:chromosome"/>
    <property type="evidence" value="ECO:0007669"/>
    <property type="project" value="UniProtKB-ARBA"/>
</dbReference>
<keyword evidence="4" id="KW-0067">ATP-binding</keyword>
<dbReference type="GO" id="GO:0004386">
    <property type="term" value="F:helicase activity"/>
    <property type="evidence" value="ECO:0007669"/>
    <property type="project" value="UniProtKB-KW"/>
</dbReference>
<evidence type="ECO:0000259" key="8">
    <source>
        <dbReference type="Pfam" id="PF20073"/>
    </source>
</evidence>
<evidence type="ECO:0000256" key="4">
    <source>
        <dbReference type="ARBA" id="ARBA00022840"/>
    </source>
</evidence>
<feature type="domain" description="DNA2/NAM7 helicase helicase" evidence="6">
    <location>
        <begin position="245"/>
        <end position="619"/>
    </location>
</feature>
<dbReference type="OrthoDB" id="3156807at2759"/>
<evidence type="ECO:0000256" key="2">
    <source>
        <dbReference type="ARBA" id="ARBA00022801"/>
    </source>
</evidence>
<evidence type="ECO:0000313" key="9">
    <source>
        <dbReference type="EMBL" id="PON60918.1"/>
    </source>
</evidence>
<reference evidence="10" key="1">
    <citation type="submission" date="2016-06" db="EMBL/GenBank/DDBJ databases">
        <title>Parallel loss of symbiosis genes in relatives of nitrogen-fixing non-legume Parasponia.</title>
        <authorList>
            <person name="Van Velzen R."/>
            <person name="Holmer R."/>
            <person name="Bu F."/>
            <person name="Rutten L."/>
            <person name="Van Zeijl A."/>
            <person name="Liu W."/>
            <person name="Santuari L."/>
            <person name="Cao Q."/>
            <person name="Sharma T."/>
            <person name="Shen D."/>
            <person name="Roswanjaya Y."/>
            <person name="Wardhani T."/>
            <person name="Kalhor M.S."/>
            <person name="Jansen J."/>
            <person name="Van den Hoogen J."/>
            <person name="Gungor B."/>
            <person name="Hartog M."/>
            <person name="Hontelez J."/>
            <person name="Verver J."/>
            <person name="Yang W.-C."/>
            <person name="Schijlen E."/>
            <person name="Repin R."/>
            <person name="Schilthuizen M."/>
            <person name="Schranz E."/>
            <person name="Heidstra R."/>
            <person name="Miyata K."/>
            <person name="Fedorova E."/>
            <person name="Kohlen W."/>
            <person name="Bisseling T."/>
            <person name="Smit S."/>
            <person name="Geurts R."/>
        </authorList>
    </citation>
    <scope>NUCLEOTIDE SEQUENCE [LARGE SCALE GENOMIC DNA]</scope>
    <source>
        <strain evidence="10">cv. RG33-2</strain>
    </source>
</reference>
<keyword evidence="2" id="KW-0378">Hydrolase</keyword>
<sequence>MMKGEASTSNIRKKKKTTAADHFNNIILSWSLEDVFNENVSNNKVEKIPESFQSVEKYLGSFVNPLLEETRAELRSNMDMLYRAPFAEVITFKEAKPCGENLYHVTVNQWRNKSGKSGKEPYKTLPGDIFVLANGKTETVSDLQRAGMSWAFLSLIDLRGDRGTNFKVKASKELEHDFKKQKFIFFLANIIPHRRIWEALHMSSNLEFINKVLCIDSVAKRQCDGCSELSKGMWDKKSVESLSSKLNESQIKAVLSCLHMMHCKNKSSLELIWGPPGTGKTKTTSTLLVSLLRMNCKTLVCAPTNVAITGVASRVVKMVLDTKGEGLFCSLGGILLFGTKERLNIGSDIEDIYLDYRVQKLAECFGSFGWRNCLTSIMNLLENSVSQYNIILENELTKEREESSESGIEERGNGSECETGKKKFKTFLEYVRETFVCTFSELKTYFSIMCTHTAKSYLSEENLQAMVSLIGLLDSFRSSLLKENVVSEELEELFRCSEITEYLSHSFENEIYISLFLKRSKCLSVLRSLHDSLNRLDFSSFKSQRTIKKFCFQRASLILCTVSCSSKLHKLALKPTILVIDEAAQLKECESTIPLQLPGVKHAILVGDEWQLPATVKSKVSEEAGFGRSLFERLSSQNHPKHLLNVQYRMHPSISIFPNSKFYHNQILDAAIVKVKGYKKNFLPGPMFGPYSFINIIGGREQKDEDGHSRKNMVEVAVILGILQKLYKAWLESKNELSIGVVSPYAAQVVAIQAKLGNKYDKNDGFRVKVKTVDGFQGGEEDIIIMSTVRCTGSHSLDFISKPQRINVALTRARHCLWILGEERTLANSRSVWGPIVIDAKSRKCFSNADSDEDLAKAITEVKKEFGQFDDMINTNSILFKRSKWKIFFSDNFLKSFKKLEVIETKKSVIKLLLKLSDGWRPRGPVGELCETSWQIRSFKVEGLCIITTVDIVQNDSGYMQVLKIWDLLPHENVPRLIKHLDCIFEKYTEDFINLCNEKCLEGKLEIPKSWPPTLHIVKDISMNEAGNDLLAGAVADYRGYVENSRANESSLLTKFYSLSNCIVNHMLSDRDSRELDLPFEVPDQEREIILFHESTFVRGRSGTGKTTVLTMKLFQKEYLHHLTMEGLYGVKSNGLGHVNQNSLVEKNSGETKGNTLRQLFVTTRPKLCNAVKKHISYLRSGSHSAESSHIDEDDIDNEDSGFKNIPDSFRHIPVNSYPLVITYHKFLMMLDGTLSKSYFQRYLDMAELSQSQMPISRSNMLESFIRTKEVNYERFSSQYWPRFDSRLTKKLDPSYVYTQIISHIKGGLQAMETSDGKLTRENYVMLSKGCAASLRMKQRELIYDIFQSYEKLKLESGEFDLADVVNDLHCRLRHERYEGDEMHFVYVDEVQHLTMSQVALFRHVCSNLKEGFVFSGDVVQPNAGGIDCRIQDIRSLFDAKFVPKSKRHKKGKGKGHITNIFSLTQNFRSHAGILKLSESIIELLYHFFPLSIDIIEPETKMVHGEAPILLQSCNNENAIVTLFGKSDNIRRNVTGFGAEQVILVRDETARQKIKDIVGKQALIITILECKDLEFQDVLLYNFFGSSPLRKQWRVIYKYMKEQDLFDPTSPSFPLFDECKHNILLAELKQLYVAVACTKKRLWICDNTELSKPMFDYWMKKCLVQVRRLDDSLALAMQVPSSRQDWKSRGIKLYHVHNYEMATICFEKARNKLWEKKSKAAGLKAMADRMRTSNPEVANSFLMEAAKMFKTIGKVNSAARCLYDLGDYERAGRIYLDEFGESELQRAGECFFLAGQYKLAATVYAKGNLFSECLNVCAKGNLFDKGLAFIQSWKQRAKQDSDVTRRSKEIEKIEQEFLESCALHSYKLENSKSMMRFVKAFKSMDSIRNFLRPLSCFDELMSMEEKAGNFVEAADIAKLKGDVLVAIDLLEKAGKFKEAVALILPYVLANSLWSSGKKGWPLKPFKQKENLLAKAKSFAKNESENFFEFVCTEADIMTNKKSDLAMRKNEMIVSQKHRSFRGEILSVRKILDAHVASKLTKYFWEEDLVVDLMKHSEDMISKNQVSVESLVYFWNFWKEKIVRIFEDLGHLETQDVHELTNYGEFCLNFLGVLKQSHNMVTVYVLLDSDAGWARNVEKRVWSNGKLVSVDDCQFISAAKIYWSSEVLSVGFLVLHKLEAIYDFVIEKSDSLFRKCRTLSLIYEVAQFLLESKFLKRTKEDSDDLRKLIRLSTINFSCHIFPTDWQKSLMENLLSFRETDFCMNFLKQVMVEHSNSRNNLCYSQIGTVAMIVLGSGKLDDDLFEKILKRMKQNLPWKAFFEILRSSRGSYFPKQSLICSFQEALVDAYNANCKGEYDSISPGCFFYLVERLVIWSSSFQGYFITTKSSFVEWLIYEEIHSNTRSSSNISVGFQPSLLELLQFVIDVIRECLYNEGYLIEWINRSSSRENKLHSLLVSRMVLIICLLYANLGMCFDLLFDLLGTSCITKHLPREFCDTLKTYLTNLNLNVLAKAFKRINNSLVIASFGTNCSKYSFPDAILVDVEANRCKNDMIRTLFPKSFEASEGLIPAAATEASNSSREIVSTSNSTAGVDSGLPQSSFELVPDQESHTRNKHETYPPMDYVCFWEIFEGINSEENGRDQEKFIPNAQTTKLDVEKCIHLLTAAMSGSLQNTFGCKEKISSGEMVNIVGELKQLSAALDAREISLAKELSKRLQSRRPRMECLLNQLFCQHTTDLDKMTLKTKVASGDQSDKEDISTRTEKINNSNKVKSKVSEASSESSESEARMKSKASEPSTSLENEANVAVPKTKERDACHIL</sequence>
<feature type="domain" description="DNA2/NAM7 helicase-like C-terminal" evidence="7">
    <location>
        <begin position="627"/>
        <end position="823"/>
    </location>
</feature>
<dbReference type="GO" id="GO:0016787">
    <property type="term" value="F:hydrolase activity"/>
    <property type="evidence" value="ECO:0007669"/>
    <property type="project" value="UniProtKB-KW"/>
</dbReference>
<dbReference type="InterPro" id="IPR039904">
    <property type="entry name" value="TRANK1"/>
</dbReference>
<dbReference type="SUPFAM" id="SSF48452">
    <property type="entry name" value="TPR-like"/>
    <property type="match status" value="1"/>
</dbReference>
<dbReference type="CDD" id="cd18808">
    <property type="entry name" value="SF1_C_Upf1"/>
    <property type="match status" value="1"/>
</dbReference>
<evidence type="ECO:0000256" key="5">
    <source>
        <dbReference type="SAM" id="MobiDB-lite"/>
    </source>
</evidence>
<dbReference type="EMBL" id="JXTC01000360">
    <property type="protein sequence ID" value="PON60918.1"/>
    <property type="molecule type" value="Genomic_DNA"/>
</dbReference>
<dbReference type="Pfam" id="PF13087">
    <property type="entry name" value="AAA_12"/>
    <property type="match status" value="1"/>
</dbReference>
<organism evidence="9 10">
    <name type="scientific">Trema orientale</name>
    <name type="common">Charcoal tree</name>
    <name type="synonym">Celtis orientalis</name>
    <dbReference type="NCBI Taxonomy" id="63057"/>
    <lineage>
        <taxon>Eukaryota</taxon>
        <taxon>Viridiplantae</taxon>
        <taxon>Streptophyta</taxon>
        <taxon>Embryophyta</taxon>
        <taxon>Tracheophyta</taxon>
        <taxon>Spermatophyta</taxon>
        <taxon>Magnoliopsida</taxon>
        <taxon>eudicotyledons</taxon>
        <taxon>Gunneridae</taxon>
        <taxon>Pentapetalae</taxon>
        <taxon>rosids</taxon>
        <taxon>fabids</taxon>
        <taxon>Rosales</taxon>
        <taxon>Cannabaceae</taxon>
        <taxon>Trema</taxon>
    </lineage>
</organism>
<keyword evidence="10" id="KW-1185">Reference proteome</keyword>
<dbReference type="STRING" id="63057.A0A2P5CIP5"/>
<dbReference type="Pfam" id="PF20073">
    <property type="entry name" value="DUF6469"/>
    <property type="match status" value="1"/>
</dbReference>
<proteinExistence type="predicted"/>
<dbReference type="FunFam" id="3.40.50.300:FF:000326">
    <property type="entry name" value="P-loop containing nucleoside triphosphate hydrolase"/>
    <property type="match status" value="1"/>
</dbReference>
<dbReference type="InterPro" id="IPR041679">
    <property type="entry name" value="DNA2/NAM7-like_C"/>
</dbReference>
<dbReference type="PANTHER" id="PTHR21529">
    <property type="entry name" value="MAMMARY TURMOR VIRUS RECEPTOR HOMOLOG 1, 2 MTVR1, 2"/>
    <property type="match status" value="1"/>
</dbReference>
<feature type="domain" description="DUF6469" evidence="8">
    <location>
        <begin position="85"/>
        <end position="206"/>
    </location>
</feature>
<dbReference type="InParanoid" id="A0A2P5CIP5"/>
<accession>A0A2P5CIP5</accession>
<keyword evidence="3" id="KW-0347">Helicase</keyword>
<protein>
    <submittedName>
        <fullName evidence="9">Tetratricopeptide-like helical domain containing protein</fullName>
    </submittedName>
</protein>
<dbReference type="InterPro" id="IPR047187">
    <property type="entry name" value="SF1_C_Upf1"/>
</dbReference>
<dbReference type="InterPro" id="IPR041677">
    <property type="entry name" value="DNA2/NAM7_AAA_11"/>
</dbReference>
<comment type="caution">
    <text evidence="9">The sequence shown here is derived from an EMBL/GenBank/DDBJ whole genome shotgun (WGS) entry which is preliminary data.</text>
</comment>
<dbReference type="Gene3D" id="3.40.50.300">
    <property type="entry name" value="P-loop containing nucleotide triphosphate hydrolases"/>
    <property type="match status" value="3"/>
</dbReference>
<dbReference type="GO" id="GO:0005524">
    <property type="term" value="F:ATP binding"/>
    <property type="evidence" value="ECO:0007669"/>
    <property type="project" value="UniProtKB-KW"/>
</dbReference>
<dbReference type="Proteomes" id="UP000237000">
    <property type="component" value="Unassembled WGS sequence"/>
</dbReference>
<dbReference type="Pfam" id="PF13086">
    <property type="entry name" value="AAA_11"/>
    <property type="match status" value="1"/>
</dbReference>
<evidence type="ECO:0000259" key="7">
    <source>
        <dbReference type="Pfam" id="PF13087"/>
    </source>
</evidence>
<evidence type="ECO:0000256" key="1">
    <source>
        <dbReference type="ARBA" id="ARBA00022741"/>
    </source>
</evidence>
<dbReference type="InterPro" id="IPR045529">
    <property type="entry name" value="DUF6469"/>
</dbReference>
<feature type="compositionally biased region" description="Basic and acidic residues" evidence="5">
    <location>
        <begin position="2808"/>
        <end position="2818"/>
    </location>
</feature>
<evidence type="ECO:0000259" key="6">
    <source>
        <dbReference type="Pfam" id="PF13086"/>
    </source>
</evidence>
<dbReference type="SUPFAM" id="SSF52540">
    <property type="entry name" value="P-loop containing nucleoside triphosphate hydrolases"/>
    <property type="match status" value="2"/>
</dbReference>
<gene>
    <name evidence="9" type="ORF">TorRG33x02_283370</name>
</gene>
<keyword evidence="1" id="KW-0547">Nucleotide-binding</keyword>
<evidence type="ECO:0000256" key="3">
    <source>
        <dbReference type="ARBA" id="ARBA00022806"/>
    </source>
</evidence>
<evidence type="ECO:0000313" key="10">
    <source>
        <dbReference type="Proteomes" id="UP000237000"/>
    </source>
</evidence>
<dbReference type="PANTHER" id="PTHR21529:SF4">
    <property type="entry name" value="TPR AND ANKYRIN REPEAT-CONTAINING PROTEIN 1"/>
    <property type="match status" value="1"/>
</dbReference>
<dbReference type="InterPro" id="IPR027417">
    <property type="entry name" value="P-loop_NTPase"/>
</dbReference>
<dbReference type="InterPro" id="IPR011990">
    <property type="entry name" value="TPR-like_helical_dom_sf"/>
</dbReference>